<keyword evidence="7" id="KW-1185">Reference proteome</keyword>
<feature type="compositionally biased region" description="Polar residues" evidence="2">
    <location>
        <begin position="189"/>
        <end position="206"/>
    </location>
</feature>
<proteinExistence type="inferred from homology"/>
<evidence type="ECO:0000259" key="4">
    <source>
        <dbReference type="SMART" id="SM00644"/>
    </source>
</evidence>
<evidence type="ECO:0000256" key="2">
    <source>
        <dbReference type="SAM" id="MobiDB-lite"/>
    </source>
</evidence>
<dbReference type="GO" id="GO:0008270">
    <property type="term" value="F:zinc ion binding"/>
    <property type="evidence" value="ECO:0007669"/>
    <property type="project" value="InterPro"/>
</dbReference>
<dbReference type="InterPro" id="IPR036505">
    <property type="entry name" value="Amidase/PGRP_sf"/>
</dbReference>
<feature type="chain" id="PRO_5035145579" evidence="3">
    <location>
        <begin position="31"/>
        <end position="833"/>
    </location>
</feature>
<dbReference type="PANTHER" id="PTHR11022:SF41">
    <property type="entry name" value="PEPTIDOGLYCAN-RECOGNITION PROTEIN LC-RELATED"/>
    <property type="match status" value="1"/>
</dbReference>
<evidence type="ECO:0000256" key="1">
    <source>
        <dbReference type="ARBA" id="ARBA00007553"/>
    </source>
</evidence>
<evidence type="ECO:0000259" key="5">
    <source>
        <dbReference type="SMART" id="SM00701"/>
    </source>
</evidence>
<keyword evidence="3" id="KW-0732">Signal</keyword>
<dbReference type="Gene3D" id="3.40.80.10">
    <property type="entry name" value="Peptidoglycan recognition protein-like"/>
    <property type="match status" value="1"/>
</dbReference>
<dbReference type="Pfam" id="PF01510">
    <property type="entry name" value="Amidase_2"/>
    <property type="match status" value="1"/>
</dbReference>
<dbReference type="SMART" id="SM00644">
    <property type="entry name" value="Ami_2"/>
    <property type="match status" value="1"/>
</dbReference>
<organism evidence="6 7">
    <name type="scientific">Natronogracilivirga saccharolytica</name>
    <dbReference type="NCBI Taxonomy" id="2812953"/>
    <lineage>
        <taxon>Bacteria</taxon>
        <taxon>Pseudomonadati</taxon>
        <taxon>Balneolota</taxon>
        <taxon>Balneolia</taxon>
        <taxon>Balneolales</taxon>
        <taxon>Cyclonatronaceae</taxon>
        <taxon>Natronogracilivirga</taxon>
    </lineage>
</organism>
<dbReference type="Proteomes" id="UP000673975">
    <property type="component" value="Unassembled WGS sequence"/>
</dbReference>
<dbReference type="AlphaFoldDB" id="A0A8J7RSY0"/>
<comment type="caution">
    <text evidence="6">The sequence shown here is derived from an EMBL/GenBank/DDBJ whole genome shotgun (WGS) entry which is preliminary data.</text>
</comment>
<dbReference type="PANTHER" id="PTHR11022">
    <property type="entry name" value="PEPTIDOGLYCAN RECOGNITION PROTEIN"/>
    <property type="match status" value="1"/>
</dbReference>
<dbReference type="InterPro" id="IPR002502">
    <property type="entry name" value="Amidase_domain"/>
</dbReference>
<dbReference type="SUPFAM" id="SSF55846">
    <property type="entry name" value="N-acetylmuramoyl-L-alanine amidase-like"/>
    <property type="match status" value="1"/>
</dbReference>
<evidence type="ECO:0000313" key="7">
    <source>
        <dbReference type="Proteomes" id="UP000673975"/>
    </source>
</evidence>
<dbReference type="Gene3D" id="2.60.40.4070">
    <property type="match status" value="1"/>
</dbReference>
<accession>A0A8J7RSY0</accession>
<sequence>MKFNTMKHHNKSVFFTLLIAGLLTSFPALLFASASDGSTANSKSQNIIQKHDLTEASQVRSKTAGEAASGGFEILSGEQEAVLISDPVAVPIDRPDPFLATAGSWQATADIPGQVHFELRFSEDGEKWNGWEDAGLDPDALIEDGLHHGTLIFADEDTRYIQYRLRIKRDEDGVSPQITELKLHFISPGSSSPELKQTVNDKSYANRSRDISSTRQEKRKDAGSNEIMDDETFPLPDYVDRETWGAQEDLNNKEDRRLEDVTHLVVHHSGGNTTASDFAAVVRSYWDFHTHGRGWGDIGYNWLVDPDGVVYQGRAFNLDGNKDVRGTHAGGFNSNSMGVCIIGDYSQNRPAREAVSSMNEVLAWKADERGLDPMGSSVHAATGNDLPTIQGHRDVTATSCPGAAFYAMLPEIRRDVGLLVEAWFDPDDVFVEENWNRSFDDETAFGWMGSGSSETELSLDYHDGVVYVASSSDGSRIYKIDADDGSEIGYIDFEQAFPDLEDFTIATVRATDDGFLVASNRTANAATNPFRIVVLEPSFDNITREIVFDETDYRVGNQLTVSGSVGNLDIYAPVSNENKVIRWQGFQGYEADAESDMETAGDSYAHIRDILEVPEMDDWGRQAALAVKERAATDGFFVGGLRSDVIREYDTDWASVGRLSFADGDTELSGLRHSAYQGREYLFAYHPDDRKVRWHSLFGEPGDADTDRSAYQLYLSDALGSTDNRTTINIGDLTVRNNLNGSFDVFVLAPNNGIWSFNFQGPEYEGPVAAEDDPRSRPDSYRLAQNYPNPFNPVTQIRYEIPESADVRIEIYNSMGQRVTTLVNEHQQADDIY</sequence>
<dbReference type="InterPro" id="IPR015510">
    <property type="entry name" value="PGRP"/>
</dbReference>
<dbReference type="InterPro" id="IPR006619">
    <property type="entry name" value="PGRP_domain_met/bac"/>
</dbReference>
<dbReference type="SUPFAM" id="SSF63825">
    <property type="entry name" value="YWTD domain"/>
    <property type="match status" value="1"/>
</dbReference>
<feature type="region of interest" description="Disordered" evidence="2">
    <location>
        <begin position="189"/>
        <end position="233"/>
    </location>
</feature>
<reference evidence="6" key="1">
    <citation type="submission" date="2021-02" db="EMBL/GenBank/DDBJ databases">
        <title>Natronogracilivirga saccharolytica gen. nov. sp. nov. a new anaerobic, haloalkiliphilic carbohydrate-fermenting bacterium from soda lake and proposing of Cyclonatronumiaceae fam. nov. in the phylum Balneolaeota.</title>
        <authorList>
            <person name="Zhilina T.N."/>
            <person name="Sorokin D.Y."/>
            <person name="Zavarzina D.G."/>
            <person name="Toshchakov S.V."/>
            <person name="Kublanov I.V."/>
        </authorList>
    </citation>
    <scope>NUCLEOTIDE SEQUENCE</scope>
    <source>
        <strain evidence="6">Z-1702</strain>
    </source>
</reference>
<gene>
    <name evidence="6" type="ORF">NATSA_11180</name>
</gene>
<protein>
    <submittedName>
        <fullName evidence="6">N-acetylmuramoyl-L-alanine amidase</fullName>
    </submittedName>
</protein>
<dbReference type="CDD" id="cd06583">
    <property type="entry name" value="PGRP"/>
    <property type="match status" value="1"/>
</dbReference>
<dbReference type="GO" id="GO:0008745">
    <property type="term" value="F:N-acetylmuramoyl-L-alanine amidase activity"/>
    <property type="evidence" value="ECO:0007669"/>
    <property type="project" value="InterPro"/>
</dbReference>
<feature type="compositionally biased region" description="Basic and acidic residues" evidence="2">
    <location>
        <begin position="207"/>
        <end position="223"/>
    </location>
</feature>
<feature type="signal peptide" evidence="3">
    <location>
        <begin position="1"/>
        <end position="30"/>
    </location>
</feature>
<dbReference type="EMBL" id="JAFIDN010000009">
    <property type="protein sequence ID" value="MBP3193229.1"/>
    <property type="molecule type" value="Genomic_DNA"/>
</dbReference>
<dbReference type="GO" id="GO:0009253">
    <property type="term" value="P:peptidoglycan catabolic process"/>
    <property type="evidence" value="ECO:0007669"/>
    <property type="project" value="InterPro"/>
</dbReference>
<feature type="domain" description="N-acetylmuramoyl-L-alanine amidase" evidence="4">
    <location>
        <begin position="251"/>
        <end position="402"/>
    </location>
</feature>
<feature type="domain" description="Peptidoglycan recognition protein family" evidence="5">
    <location>
        <begin position="236"/>
        <end position="383"/>
    </location>
</feature>
<evidence type="ECO:0000313" key="6">
    <source>
        <dbReference type="EMBL" id="MBP3193229.1"/>
    </source>
</evidence>
<name>A0A8J7RSY0_9BACT</name>
<comment type="similarity">
    <text evidence="1">Belongs to the N-acetylmuramoyl-L-alanine amidase 2 family.</text>
</comment>
<dbReference type="SMART" id="SM00701">
    <property type="entry name" value="PGRP"/>
    <property type="match status" value="1"/>
</dbReference>
<evidence type="ECO:0000256" key="3">
    <source>
        <dbReference type="SAM" id="SignalP"/>
    </source>
</evidence>